<proteinExistence type="predicted"/>
<sequence>MPLSAPLEALNVFVDFFGQSKGGHQGPPRAAGGLHGPSSPRLWCQAASIGGPEVTWGATPSRGKGPLEEGPLQEGSLEEWPCLDGSPAFGCGFCVPSLFVLTHAHSDHMRGLRPSWGKDKFGASLASRGPSGGPPGPIVCTEMTRQLLLRMYPQLEPYLLPLQLQTPYLFYVHRVSIDAPVGHLSEPPGKPDPSEQHTPRGPQLLCGKAEKATEGGGGHVGPSEIAIQPNECKELQAAHTENSGSKRSSTGKQQTWPQLLVERAAAAVRRSSSSSSPGGGGVCCCGRAVDRVYIQLVDARHCPGSALLLLRSPVVGSYVHTGDFCCSGTNLQPLLQEVQKGLQLLQELEDPAAAAATAAATPEQANDEANTGSNAAEGAETSEGLMSQQQQQRQLHVDVLYLDSTYLHPRFSFLSQEEAVAEMSLKVKAAAKRIRGNAMTRGSRGPSEVHSEGSAGLPPSSLHVVVGVDKLGKESLLQQLATALKIPIGLSEAHFDSAAAATAAGYNDCCAYTTEAFTRGFCCPVVRGATDHRTASSNSSSSNSSNSSNSSSNRTNACRKFSACGCPWGEETSVWFPSSPLRQKKQPLHQQDQLEQFNQEEEEEPFDLGQAASATDAAVSLFAVPRRQLVKVVEALEASGLPTLGLLPSVCYALIVVVCIGGGLSFGAHSSIQSIPMSSHSSFSSLLEFVKALSPQKAVLLEPLPIPSCGCAALRRPSSEQGHRVGDLTSSSSSKSSSSSWGSSQRQNLTDEVRGFMVEAPESRDLRNPQSGDNKGILDEPVALLLDDPEALDTIVSVRAQGLDCIETSSSSSHIALSTLYKGSSTSTAGVAARAASRRPADVIDSCKIYGAFKYNGIEGLSVFVRTTEVPIVVLGSGRRPFCPHGGPCRGSGDPSPTMGAIGGAPEDRSRALLFSVQPKRLKRGAPSLPAVCTRHSEGPARFLHAPDAQTNSALEGSVMPLKKVNRKGAVLRFALPK</sequence>
<organism evidence="5 6">
    <name type="scientific">Eimeria mitis</name>
    <dbReference type="NCBI Taxonomy" id="44415"/>
    <lineage>
        <taxon>Eukaryota</taxon>
        <taxon>Sar</taxon>
        <taxon>Alveolata</taxon>
        <taxon>Apicomplexa</taxon>
        <taxon>Conoidasida</taxon>
        <taxon>Coccidia</taxon>
        <taxon>Eucoccidiorida</taxon>
        <taxon>Eimeriorina</taxon>
        <taxon>Eimeriidae</taxon>
        <taxon>Eimeria</taxon>
    </lineage>
</organism>
<feature type="compositionally biased region" description="Polar residues" evidence="4">
    <location>
        <begin position="239"/>
        <end position="256"/>
    </location>
</feature>
<evidence type="ECO:0000256" key="1">
    <source>
        <dbReference type="ARBA" id="ARBA00022722"/>
    </source>
</evidence>
<feature type="region of interest" description="Disordered" evidence="4">
    <location>
        <begin position="436"/>
        <end position="459"/>
    </location>
</feature>
<dbReference type="GO" id="GO:0036297">
    <property type="term" value="P:interstrand cross-link repair"/>
    <property type="evidence" value="ECO:0007669"/>
    <property type="project" value="TreeGrafter"/>
</dbReference>
<feature type="region of interest" description="Disordered" evidence="4">
    <location>
        <begin position="182"/>
        <end position="203"/>
    </location>
</feature>
<gene>
    <name evidence="5" type="ORF">EMH_0031350</name>
</gene>
<dbReference type="InterPro" id="IPR036866">
    <property type="entry name" value="RibonucZ/Hydroxyglut_hydro"/>
</dbReference>
<dbReference type="OrthoDB" id="346985at2759"/>
<dbReference type="Proteomes" id="UP000030744">
    <property type="component" value="Unassembled WGS sequence"/>
</dbReference>
<dbReference type="VEuPathDB" id="ToxoDB:EMH_0031350"/>
<keyword evidence="1" id="KW-0540">Nuclease</keyword>
<evidence type="ECO:0008006" key="7">
    <source>
        <dbReference type="Google" id="ProtNLM"/>
    </source>
</evidence>
<feature type="compositionally biased region" description="Polar residues" evidence="4">
    <location>
        <begin position="363"/>
        <end position="374"/>
    </location>
</feature>
<evidence type="ECO:0000313" key="6">
    <source>
        <dbReference type="Proteomes" id="UP000030744"/>
    </source>
</evidence>
<dbReference type="Gene3D" id="3.60.15.10">
    <property type="entry name" value="Ribonuclease Z/Hydroxyacylglutathione hydrolase-like"/>
    <property type="match status" value="2"/>
</dbReference>
<evidence type="ECO:0000313" key="5">
    <source>
        <dbReference type="EMBL" id="CDJ36078.1"/>
    </source>
</evidence>
<evidence type="ECO:0000256" key="4">
    <source>
        <dbReference type="SAM" id="MobiDB-lite"/>
    </source>
</evidence>
<evidence type="ECO:0000256" key="3">
    <source>
        <dbReference type="ARBA" id="ARBA00022839"/>
    </source>
</evidence>
<feature type="compositionally biased region" description="Low complexity" evidence="4">
    <location>
        <begin position="536"/>
        <end position="553"/>
    </location>
</feature>
<dbReference type="PANTHER" id="PTHR23240">
    <property type="entry name" value="DNA CROSS-LINK REPAIR PROTEIN PSO2/SNM1-RELATED"/>
    <property type="match status" value="1"/>
</dbReference>
<reference evidence="5" key="1">
    <citation type="submission" date="2013-10" db="EMBL/GenBank/DDBJ databases">
        <title>Genomic analysis of the causative agents of coccidiosis in chickens.</title>
        <authorList>
            <person name="Reid A.J."/>
            <person name="Blake D."/>
            <person name="Billington K."/>
            <person name="Browne H."/>
            <person name="Dunn M."/>
            <person name="Hung S."/>
            <person name="Kawahara F."/>
            <person name="Miranda-Saavedra D."/>
            <person name="Mourier T."/>
            <person name="Nagra H."/>
            <person name="Otto T.D."/>
            <person name="Rawlings N."/>
            <person name="Sanchez A."/>
            <person name="Sanders M."/>
            <person name="Subramaniam C."/>
            <person name="Tay Y."/>
            <person name="Dear P."/>
            <person name="Doerig C."/>
            <person name="Gruber A."/>
            <person name="Parkinson J."/>
            <person name="Shirley M."/>
            <person name="Wan K.L."/>
            <person name="Berriman M."/>
            <person name="Tomley F."/>
            <person name="Pain A."/>
        </authorList>
    </citation>
    <scope>NUCLEOTIDE SEQUENCE [LARGE SCALE GENOMIC DNA]</scope>
    <source>
        <strain evidence="5">Houghton</strain>
    </source>
</reference>
<dbReference type="PANTHER" id="PTHR23240:SF8">
    <property type="entry name" value="PROTEIN ARTEMIS"/>
    <property type="match status" value="1"/>
</dbReference>
<keyword evidence="6" id="KW-1185">Reference proteome</keyword>
<dbReference type="GO" id="GO:0035312">
    <property type="term" value="F:5'-3' DNA exonuclease activity"/>
    <property type="evidence" value="ECO:0007669"/>
    <property type="project" value="TreeGrafter"/>
</dbReference>
<feature type="region of interest" description="Disordered" evidence="4">
    <location>
        <begin position="237"/>
        <end position="256"/>
    </location>
</feature>
<dbReference type="GO" id="GO:0003684">
    <property type="term" value="F:damaged DNA binding"/>
    <property type="evidence" value="ECO:0007669"/>
    <property type="project" value="TreeGrafter"/>
</dbReference>
<feature type="region of interest" description="Disordered" evidence="4">
    <location>
        <begin position="353"/>
        <end position="389"/>
    </location>
</feature>
<feature type="region of interest" description="Disordered" evidence="4">
    <location>
        <begin position="720"/>
        <end position="747"/>
    </location>
</feature>
<dbReference type="EMBL" id="HG735534">
    <property type="protein sequence ID" value="CDJ36078.1"/>
    <property type="molecule type" value="Genomic_DNA"/>
</dbReference>
<reference evidence="5" key="2">
    <citation type="submission" date="2013-10" db="EMBL/GenBank/DDBJ databases">
        <authorList>
            <person name="Aslett M."/>
        </authorList>
    </citation>
    <scope>NUCLEOTIDE SEQUENCE [LARGE SCALE GENOMIC DNA]</scope>
    <source>
        <strain evidence="5">Houghton</strain>
    </source>
</reference>
<name>U6KKU2_9EIME</name>
<protein>
    <recommendedName>
        <fullName evidence="7">DNA cross-link repair protein</fullName>
    </recommendedName>
</protein>
<evidence type="ECO:0000256" key="2">
    <source>
        <dbReference type="ARBA" id="ARBA00022801"/>
    </source>
</evidence>
<keyword evidence="3" id="KW-0269">Exonuclease</keyword>
<dbReference type="AlphaFoldDB" id="U6KKU2"/>
<dbReference type="RefSeq" id="XP_037878367.1">
    <property type="nucleotide sequence ID" value="XM_038022513.1"/>
</dbReference>
<accession>U6KKU2</accession>
<feature type="compositionally biased region" description="Low complexity" evidence="4">
    <location>
        <begin position="730"/>
        <end position="744"/>
    </location>
</feature>
<dbReference type="GeneID" id="60403939"/>
<dbReference type="GO" id="GO:0006303">
    <property type="term" value="P:double-strand break repair via nonhomologous end joining"/>
    <property type="evidence" value="ECO:0007669"/>
    <property type="project" value="TreeGrafter"/>
</dbReference>
<keyword evidence="2" id="KW-0378">Hydrolase</keyword>
<dbReference type="SUPFAM" id="SSF56281">
    <property type="entry name" value="Metallo-hydrolase/oxidoreductase"/>
    <property type="match status" value="1"/>
</dbReference>
<feature type="region of interest" description="Disordered" evidence="4">
    <location>
        <begin position="533"/>
        <end position="555"/>
    </location>
</feature>